<dbReference type="Proteomes" id="UP000256297">
    <property type="component" value="Chromosome CBM2589_b"/>
</dbReference>
<evidence type="ECO:0000313" key="2">
    <source>
        <dbReference type="EMBL" id="SOY47383.1"/>
    </source>
</evidence>
<dbReference type="RefSeq" id="WP_116337181.1">
    <property type="nucleotide sequence ID" value="NZ_LT976856.1"/>
</dbReference>
<protein>
    <recommendedName>
        <fullName evidence="1">Polysaccharide pyruvyl transferase domain-containing protein</fullName>
    </recommendedName>
</protein>
<accession>A0A375BL45</accession>
<dbReference type="AlphaFoldDB" id="A0A375BL45"/>
<comment type="caution">
    <text evidence="2">The sequence shown here is derived from an EMBL/GenBank/DDBJ whole genome shotgun (WGS) entry which is preliminary data.</text>
</comment>
<dbReference type="EMBL" id="OFSP01000010">
    <property type="protein sequence ID" value="SOY47383.1"/>
    <property type="molecule type" value="Genomic_DNA"/>
</dbReference>
<feature type="domain" description="Polysaccharide pyruvyl transferase" evidence="1">
    <location>
        <begin position="149"/>
        <end position="340"/>
    </location>
</feature>
<gene>
    <name evidence="2" type="ORF">CBM2589_B180137</name>
</gene>
<evidence type="ECO:0000259" key="1">
    <source>
        <dbReference type="Pfam" id="PF04230"/>
    </source>
</evidence>
<sequence length="414" mass="43926">MPGGSASRTADCPAILFGAFDRHNFGDLLLPHVIAHLLIRPGLSELHYAGLAERNLIPVGGHRVHAMARLAASLGNSAVDIIHVGGETLACNAWEAAVMLQTHGRARAIVAKLDALPRERAAWAREVLGLRDLAPYLLPAGLFANPRRVIYHGVGGITLAQVDPAMRHEVMVKLGAATCVGVRDQQTRAMLATHGIDCRLEPDAAVMVAELFGDRIRQRARHGELAGLASRFARGYLAVQFSADFGDDDTLTQLATQLEHVARPRNLGLVLFRAGAAPWHDDLACYRRLAARLSGTRFALFGSLNLWDTCALIAQSCGFVGSSLHGGIVAGAFALPWLGVLRPGQTHAASKQAAFAATWGPAAVPAAVAVHELAAGMDKAMATEPAQREALARALVNAFRASFKAASPAYAADR</sequence>
<dbReference type="Pfam" id="PF04230">
    <property type="entry name" value="PS_pyruv_trans"/>
    <property type="match status" value="1"/>
</dbReference>
<proteinExistence type="predicted"/>
<name>A0A375BL45_9BURK</name>
<reference evidence="2" key="1">
    <citation type="submission" date="2018-01" db="EMBL/GenBank/DDBJ databases">
        <authorList>
            <person name="Clerissi C."/>
        </authorList>
    </citation>
    <scope>NUCLEOTIDE SEQUENCE</scope>
    <source>
        <strain evidence="2">Cupriavidus taiwanensis STM 3521</strain>
    </source>
</reference>
<organism evidence="2">
    <name type="scientific">Cupriavidus taiwanensis</name>
    <dbReference type="NCBI Taxonomy" id="164546"/>
    <lineage>
        <taxon>Bacteria</taxon>
        <taxon>Pseudomonadati</taxon>
        <taxon>Pseudomonadota</taxon>
        <taxon>Betaproteobacteria</taxon>
        <taxon>Burkholderiales</taxon>
        <taxon>Burkholderiaceae</taxon>
        <taxon>Cupriavidus</taxon>
    </lineage>
</organism>
<dbReference type="InterPro" id="IPR007345">
    <property type="entry name" value="Polysacch_pyruvyl_Trfase"/>
</dbReference>